<gene>
    <name evidence="4" type="ORF">Aco03nite_050370</name>
</gene>
<evidence type="ECO:0000259" key="3">
    <source>
        <dbReference type="PROSITE" id="PS50887"/>
    </source>
</evidence>
<reference evidence="4 5" key="1">
    <citation type="submission" date="2021-01" db="EMBL/GenBank/DDBJ databases">
        <title>Whole genome shotgun sequence of Actinoplanes couchii NBRC 106145.</title>
        <authorList>
            <person name="Komaki H."/>
            <person name="Tamura T."/>
        </authorList>
    </citation>
    <scope>NUCLEOTIDE SEQUENCE [LARGE SCALE GENOMIC DNA]</scope>
    <source>
        <strain evidence="4 5">NBRC 106145</strain>
    </source>
</reference>
<evidence type="ECO:0000256" key="1">
    <source>
        <dbReference type="SAM" id="Phobius"/>
    </source>
</evidence>
<dbReference type="Gene3D" id="3.30.70.270">
    <property type="match status" value="1"/>
</dbReference>
<feature type="domain" description="EAL" evidence="2">
    <location>
        <begin position="497"/>
        <end position="697"/>
    </location>
</feature>
<dbReference type="InterPro" id="IPR043128">
    <property type="entry name" value="Rev_trsase/Diguanyl_cyclase"/>
</dbReference>
<dbReference type="Pfam" id="PF00563">
    <property type="entry name" value="EAL"/>
    <property type="match status" value="1"/>
</dbReference>
<feature type="transmembrane region" description="Helical" evidence="1">
    <location>
        <begin position="32"/>
        <end position="55"/>
    </location>
</feature>
<accession>A0ABQ3XDS0</accession>
<keyword evidence="1" id="KW-1133">Transmembrane helix</keyword>
<feature type="transmembrane region" description="Helical" evidence="1">
    <location>
        <begin position="291"/>
        <end position="309"/>
    </location>
</feature>
<dbReference type="Pfam" id="PF00990">
    <property type="entry name" value="GGDEF"/>
    <property type="match status" value="1"/>
</dbReference>
<dbReference type="InterPro" id="IPR000160">
    <property type="entry name" value="GGDEF_dom"/>
</dbReference>
<dbReference type="InterPro" id="IPR035919">
    <property type="entry name" value="EAL_sf"/>
</dbReference>
<sequence length="697" mass="73112">MSGSKWLGAQYVVYAAAMGGVVAVGIDGGGSAVMFAGPAMFFFDVVAIVFGVRACRHPGLERSARPAVVTLTVAAVLILIISLTFAVTGTTAFPQPGDVMHIATTLTMFAGLLLVPLHRVSRRERWKTLLDAGTVVLGAAMVLWYVAIGPALDRGTVSAGLLLAAACYPLVDLLVLFALARVLLRGSGQISRRALALIGGAVGALLVGDAYLGWAQAQMTVVPRSVFDFGCWLTTHFLFTSAMIELWRQAAHPAPVDGPRSRNVAGKLPYLGIGVGYALMAAATADEPRPFPWYGLVLGGMSLTGLVVLRQVLVQRESTEAAETDPLTGLANRARLHDELELALRRAARNGRPVGVLLIDLNGFKEVNDRLGHQVGDGLLVAVAGAMSRSVRGDDLVGRLGGDEFAVVVRAVSGEADVTSVARRIVEAIAGPFVVGDLPMSATASIGAALSEPGGTDADTLLHRADVAMYDVKRRGSGWLVWRPELGAEVTHEDGPEGELAALLDSPGDDGRLTLTYRQIRSLTGADVGADANLEWDHPVRGRIGADELLALADRIGAAGRLGDRLLALAITRRPPGGGYTVVQVRAEQLGRPGFGAGLAGHDLVLEVPEAAINKHQDQLLGLRTIGVRIAVWDFGTSFAALTALPRLPVDFVRLDPPLDDTGATAGAILRLTRTLGLTTLIGSREVPAGNQPAVTG</sequence>
<dbReference type="CDD" id="cd01948">
    <property type="entry name" value="EAL"/>
    <property type="match status" value="1"/>
</dbReference>
<feature type="transmembrane region" description="Helical" evidence="1">
    <location>
        <begin position="159"/>
        <end position="182"/>
    </location>
</feature>
<feature type="transmembrane region" description="Helical" evidence="1">
    <location>
        <begin position="226"/>
        <end position="247"/>
    </location>
</feature>
<dbReference type="CDD" id="cd01949">
    <property type="entry name" value="GGDEF"/>
    <property type="match status" value="1"/>
</dbReference>
<name>A0ABQ3XDS0_9ACTN</name>
<feature type="transmembrane region" description="Helical" evidence="1">
    <location>
        <begin position="129"/>
        <end position="147"/>
    </location>
</feature>
<feature type="transmembrane region" description="Helical" evidence="1">
    <location>
        <begin position="7"/>
        <end position="26"/>
    </location>
</feature>
<dbReference type="SMART" id="SM00267">
    <property type="entry name" value="GGDEF"/>
    <property type="match status" value="1"/>
</dbReference>
<dbReference type="InterPro" id="IPR001633">
    <property type="entry name" value="EAL_dom"/>
</dbReference>
<dbReference type="SUPFAM" id="SSF141868">
    <property type="entry name" value="EAL domain-like"/>
    <property type="match status" value="1"/>
</dbReference>
<organism evidence="4 5">
    <name type="scientific">Actinoplanes couchii</name>
    <dbReference type="NCBI Taxonomy" id="403638"/>
    <lineage>
        <taxon>Bacteria</taxon>
        <taxon>Bacillati</taxon>
        <taxon>Actinomycetota</taxon>
        <taxon>Actinomycetes</taxon>
        <taxon>Micromonosporales</taxon>
        <taxon>Micromonosporaceae</taxon>
        <taxon>Actinoplanes</taxon>
    </lineage>
</organism>
<dbReference type="PROSITE" id="PS50883">
    <property type="entry name" value="EAL"/>
    <property type="match status" value="1"/>
</dbReference>
<dbReference type="RefSeq" id="WP_203798492.1">
    <property type="nucleotide sequence ID" value="NZ_BAAAQE010000018.1"/>
</dbReference>
<keyword evidence="1" id="KW-0812">Transmembrane</keyword>
<protein>
    <recommendedName>
        <fullName evidence="6">Diguanylate cyclase</fullName>
    </recommendedName>
</protein>
<evidence type="ECO:0000313" key="5">
    <source>
        <dbReference type="Proteomes" id="UP000612282"/>
    </source>
</evidence>
<feature type="transmembrane region" description="Helical" evidence="1">
    <location>
        <begin position="67"/>
        <end position="87"/>
    </location>
</feature>
<dbReference type="InterPro" id="IPR052155">
    <property type="entry name" value="Biofilm_reg_signaling"/>
</dbReference>
<evidence type="ECO:0008006" key="6">
    <source>
        <dbReference type="Google" id="ProtNLM"/>
    </source>
</evidence>
<dbReference type="Gene3D" id="3.20.20.450">
    <property type="entry name" value="EAL domain"/>
    <property type="match status" value="1"/>
</dbReference>
<comment type="caution">
    <text evidence="4">The sequence shown here is derived from an EMBL/GenBank/DDBJ whole genome shotgun (WGS) entry which is preliminary data.</text>
</comment>
<dbReference type="InterPro" id="IPR029787">
    <property type="entry name" value="Nucleotide_cyclase"/>
</dbReference>
<keyword evidence="5" id="KW-1185">Reference proteome</keyword>
<dbReference type="Proteomes" id="UP000612282">
    <property type="component" value="Unassembled WGS sequence"/>
</dbReference>
<dbReference type="PROSITE" id="PS50887">
    <property type="entry name" value="GGDEF"/>
    <property type="match status" value="1"/>
</dbReference>
<dbReference type="PANTHER" id="PTHR44757:SF2">
    <property type="entry name" value="BIOFILM ARCHITECTURE MAINTENANCE PROTEIN MBAA"/>
    <property type="match status" value="1"/>
</dbReference>
<feature type="transmembrane region" description="Helical" evidence="1">
    <location>
        <begin position="268"/>
        <end position="285"/>
    </location>
</feature>
<feature type="transmembrane region" description="Helical" evidence="1">
    <location>
        <begin position="194"/>
        <end position="214"/>
    </location>
</feature>
<dbReference type="PANTHER" id="PTHR44757">
    <property type="entry name" value="DIGUANYLATE CYCLASE DGCP"/>
    <property type="match status" value="1"/>
</dbReference>
<proteinExistence type="predicted"/>
<evidence type="ECO:0000313" key="4">
    <source>
        <dbReference type="EMBL" id="GID56633.1"/>
    </source>
</evidence>
<feature type="transmembrane region" description="Helical" evidence="1">
    <location>
        <begin position="99"/>
        <end position="117"/>
    </location>
</feature>
<dbReference type="NCBIfam" id="TIGR00254">
    <property type="entry name" value="GGDEF"/>
    <property type="match status" value="1"/>
</dbReference>
<evidence type="ECO:0000259" key="2">
    <source>
        <dbReference type="PROSITE" id="PS50883"/>
    </source>
</evidence>
<keyword evidence="1" id="KW-0472">Membrane</keyword>
<feature type="domain" description="GGDEF" evidence="3">
    <location>
        <begin position="352"/>
        <end position="485"/>
    </location>
</feature>
<dbReference type="SMART" id="SM00052">
    <property type="entry name" value="EAL"/>
    <property type="match status" value="1"/>
</dbReference>
<dbReference type="EMBL" id="BOMG01000061">
    <property type="protein sequence ID" value="GID56633.1"/>
    <property type="molecule type" value="Genomic_DNA"/>
</dbReference>
<dbReference type="SUPFAM" id="SSF55073">
    <property type="entry name" value="Nucleotide cyclase"/>
    <property type="match status" value="1"/>
</dbReference>